<evidence type="ECO:0000256" key="12">
    <source>
        <dbReference type="PROSITE-ProRule" id="PRU00339"/>
    </source>
</evidence>
<dbReference type="SUPFAM" id="SSF48452">
    <property type="entry name" value="TPR-like"/>
    <property type="match status" value="2"/>
</dbReference>
<gene>
    <name evidence="17" type="ORF">NCGR_LOCUS61678</name>
</gene>
<dbReference type="UniPathway" id="UPA00143"/>
<evidence type="ECO:0000256" key="2">
    <source>
        <dbReference type="ARBA" id="ARBA00004906"/>
    </source>
</evidence>
<dbReference type="SMART" id="SM00220">
    <property type="entry name" value="S_TKc"/>
    <property type="match status" value="1"/>
</dbReference>
<dbReference type="OrthoDB" id="4062651at2759"/>
<feature type="repeat" description="TPR" evidence="12">
    <location>
        <begin position="149"/>
        <end position="182"/>
    </location>
</feature>
<dbReference type="CDD" id="cd16655">
    <property type="entry name" value="RING-Ubox_WDSUB1-like"/>
    <property type="match status" value="1"/>
</dbReference>
<dbReference type="AlphaFoldDB" id="A0A811S7N0"/>
<comment type="pathway">
    <text evidence="2">Protein modification; protein ubiquitination.</text>
</comment>
<dbReference type="FunFam" id="1.25.40.10:FF:000010">
    <property type="entry name" value="Stress-induced phosphoprotein 1"/>
    <property type="match status" value="1"/>
</dbReference>
<keyword evidence="6" id="KW-0677">Repeat</keyword>
<evidence type="ECO:0000256" key="8">
    <source>
        <dbReference type="ARBA" id="ARBA00022777"/>
    </source>
</evidence>
<proteinExistence type="predicted"/>
<keyword evidence="14" id="KW-0175">Coiled coil</keyword>
<accession>A0A811S7N0</accession>
<dbReference type="Pfam" id="PF13181">
    <property type="entry name" value="TPR_8"/>
    <property type="match status" value="1"/>
</dbReference>
<keyword evidence="7 13" id="KW-0547">Nucleotide-binding</keyword>
<dbReference type="Proteomes" id="UP000604825">
    <property type="component" value="Unassembled WGS sequence"/>
</dbReference>
<keyword evidence="4" id="KW-0723">Serine/threonine-protein kinase</keyword>
<feature type="binding site" evidence="13">
    <location>
        <position position="465"/>
    </location>
    <ligand>
        <name>ATP</name>
        <dbReference type="ChEBI" id="CHEBI:30616"/>
    </ligand>
</feature>
<evidence type="ECO:0000313" key="18">
    <source>
        <dbReference type="Proteomes" id="UP000604825"/>
    </source>
</evidence>
<dbReference type="GO" id="GO:0005524">
    <property type="term" value="F:ATP binding"/>
    <property type="evidence" value="ECO:0007669"/>
    <property type="project" value="UniProtKB-UniRule"/>
</dbReference>
<keyword evidence="5" id="KW-0808">Transferase</keyword>
<keyword evidence="11 13" id="KW-0067">ATP-binding</keyword>
<evidence type="ECO:0000259" key="15">
    <source>
        <dbReference type="PROSITE" id="PS50011"/>
    </source>
</evidence>
<evidence type="ECO:0000313" key="17">
    <source>
        <dbReference type="EMBL" id="CAD6337580.1"/>
    </source>
</evidence>
<dbReference type="Pfam" id="PF07714">
    <property type="entry name" value="PK_Tyr_Ser-Thr"/>
    <property type="match status" value="1"/>
</dbReference>
<dbReference type="SUPFAM" id="SSF56112">
    <property type="entry name" value="Protein kinase-like (PK-like)"/>
    <property type="match status" value="1"/>
</dbReference>
<dbReference type="PROSITE" id="PS51698">
    <property type="entry name" value="U_BOX"/>
    <property type="match status" value="1"/>
</dbReference>
<dbReference type="SUPFAM" id="SSF57850">
    <property type="entry name" value="RING/U-box"/>
    <property type="match status" value="1"/>
</dbReference>
<comment type="catalytic activity">
    <reaction evidence="1">
        <text>S-ubiquitinyl-[E2 ubiquitin-conjugating enzyme]-L-cysteine + [acceptor protein]-L-lysine = [E2 ubiquitin-conjugating enzyme]-L-cysteine + N(6)-ubiquitinyl-[acceptor protein]-L-lysine.</text>
        <dbReference type="EC" id="2.3.2.27"/>
    </reaction>
</comment>
<evidence type="ECO:0000256" key="7">
    <source>
        <dbReference type="ARBA" id="ARBA00022741"/>
    </source>
</evidence>
<feature type="coiled-coil region" evidence="14">
    <location>
        <begin position="121"/>
        <end position="155"/>
    </location>
</feature>
<dbReference type="InterPro" id="IPR008271">
    <property type="entry name" value="Ser/Thr_kinase_AS"/>
</dbReference>
<dbReference type="Pfam" id="PF13432">
    <property type="entry name" value="TPR_16"/>
    <property type="match status" value="1"/>
</dbReference>
<comment type="caution">
    <text evidence="17">The sequence shown here is derived from an EMBL/GenBank/DDBJ whole genome shotgun (WGS) entry which is preliminary data.</text>
</comment>
<dbReference type="InterPro" id="IPR011990">
    <property type="entry name" value="TPR-like_helical_dom_sf"/>
</dbReference>
<dbReference type="GO" id="GO:0004672">
    <property type="term" value="F:protein kinase activity"/>
    <property type="evidence" value="ECO:0007669"/>
    <property type="project" value="InterPro"/>
</dbReference>
<dbReference type="PANTHER" id="PTHR45647">
    <property type="entry name" value="OS02G0152300 PROTEIN"/>
    <property type="match status" value="1"/>
</dbReference>
<evidence type="ECO:0000256" key="13">
    <source>
        <dbReference type="PROSITE-ProRule" id="PRU10141"/>
    </source>
</evidence>
<protein>
    <recommendedName>
        <fullName evidence="3">RING-type E3 ubiquitin transferase</fullName>
        <ecNumber evidence="3">2.3.2.27</ecNumber>
    </recommendedName>
</protein>
<keyword evidence="8" id="KW-0418">Kinase</keyword>
<feature type="domain" description="Protein kinase" evidence="15">
    <location>
        <begin position="438"/>
        <end position="688"/>
    </location>
</feature>
<dbReference type="InterPro" id="IPR051348">
    <property type="entry name" value="U-box_ubiquitin_ligases"/>
</dbReference>
<dbReference type="PROSITE" id="PS00107">
    <property type="entry name" value="PROTEIN_KINASE_ATP"/>
    <property type="match status" value="1"/>
</dbReference>
<dbReference type="PROSITE" id="PS00108">
    <property type="entry name" value="PROTEIN_KINASE_ST"/>
    <property type="match status" value="1"/>
</dbReference>
<dbReference type="InterPro" id="IPR000719">
    <property type="entry name" value="Prot_kinase_dom"/>
</dbReference>
<evidence type="ECO:0000256" key="14">
    <source>
        <dbReference type="SAM" id="Coils"/>
    </source>
</evidence>
<dbReference type="GO" id="GO:0016567">
    <property type="term" value="P:protein ubiquitination"/>
    <property type="evidence" value="ECO:0007669"/>
    <property type="project" value="UniProtKB-UniPathway"/>
</dbReference>
<dbReference type="Pfam" id="PF04564">
    <property type="entry name" value="U-box"/>
    <property type="match status" value="1"/>
</dbReference>
<evidence type="ECO:0000256" key="3">
    <source>
        <dbReference type="ARBA" id="ARBA00012483"/>
    </source>
</evidence>
<evidence type="ECO:0000259" key="16">
    <source>
        <dbReference type="PROSITE" id="PS51698"/>
    </source>
</evidence>
<dbReference type="PANTHER" id="PTHR45647:SF7">
    <property type="entry name" value="U-BOX DOMAIN-CONTAINING PROTEIN 70"/>
    <property type="match status" value="1"/>
</dbReference>
<dbReference type="SMART" id="SM00028">
    <property type="entry name" value="TPR"/>
    <property type="match status" value="6"/>
</dbReference>
<dbReference type="InterPro" id="IPR019734">
    <property type="entry name" value="TPR_rpt"/>
</dbReference>
<dbReference type="EMBL" id="CAJGYO010000018">
    <property type="protein sequence ID" value="CAD6337580.1"/>
    <property type="molecule type" value="Genomic_DNA"/>
</dbReference>
<dbReference type="Gene3D" id="1.10.510.10">
    <property type="entry name" value="Transferase(Phosphotransferase) domain 1"/>
    <property type="match status" value="1"/>
</dbReference>
<dbReference type="SMART" id="SM00504">
    <property type="entry name" value="Ubox"/>
    <property type="match status" value="1"/>
</dbReference>
<reference evidence="17" key="1">
    <citation type="submission" date="2020-10" db="EMBL/GenBank/DDBJ databases">
        <authorList>
            <person name="Han B."/>
            <person name="Lu T."/>
            <person name="Zhao Q."/>
            <person name="Huang X."/>
            <person name="Zhao Y."/>
        </authorList>
    </citation>
    <scope>NUCLEOTIDE SEQUENCE</scope>
</reference>
<sequence length="821" mass="92397">MEADERAEEARCAKEAGNDAYRKSFLETAVEHYTRGALLDPRDISFLTNRAAAYFRLGKYKECVRDCDEAVKRGRDLSADNKLVAKALLRKASALLELASCSGDYAPAIRALEQSLTEHYSEETHEKLNKAVIVKKELEEQERLDQETADQHREKGNELFKQKQYHEAAIHYTRATKMNPKDPKAFSNRAQCHIYLGALPQGLEDAQKCVELDPTFLKGYVRKAKVQFLMENYENAMATYLEGLSCDPNNLEVFDGLRRCAACIKRANGGDVELEDLKEMLGNFQSENDLLKFRKATEQATILKKEASDLAFEATKAFYGALSPSSGQAWNRALPLYLQLNCYGSLMNARTMEEYLSGVQQESERLKKQHDEVMEKLLKANMDNEHLQGQLSESRGQYERILSEHDRCCYERNHAVREVQELRQKRGQMLSVLVTAMHLVSLKIGEGGFGCVYKGTLRNMAVAIKVSILSRVRHPHLVTLLGACSEISTLVYEFLPNGSLEDFLMCAEKRQTLSWQIRVRIISEICSALTFLHKNKPHPVVHGDLKPANILLDVNLVSKLSDFGISRHLIQSSTNNTTMYHTMHPMGTRQYMDPEFFATGELTCQSDIYSFGIVVLRLLTGKPPDGIKKIVEDAMEKGDLNSVVDTSAGEWPYVHVQQLALLALSCTELSRKRRPDLSAVVWTVVEAMRDAATIPSASSSRSVSDENSTPSYFICPISQDVMDDPHIAADGFTYEAEAIRSWLDSGHDTSPMTNMRLEHDELIPNRRFALPSRNGSSSRIRPCSLLFPVALLRASPPLHTSRITPLLVAHQLLAPVQPRFN</sequence>
<evidence type="ECO:0000256" key="6">
    <source>
        <dbReference type="ARBA" id="ARBA00022737"/>
    </source>
</evidence>
<feature type="domain" description="U-box" evidence="16">
    <location>
        <begin position="708"/>
        <end position="786"/>
    </location>
</feature>
<dbReference type="PROSITE" id="PS50011">
    <property type="entry name" value="PROTEIN_KINASE_DOM"/>
    <property type="match status" value="1"/>
</dbReference>
<name>A0A811S7N0_9POAL</name>
<dbReference type="InterPro" id="IPR003613">
    <property type="entry name" value="Ubox_domain"/>
</dbReference>
<evidence type="ECO:0000256" key="10">
    <source>
        <dbReference type="ARBA" id="ARBA00022803"/>
    </source>
</evidence>
<evidence type="ECO:0000256" key="1">
    <source>
        <dbReference type="ARBA" id="ARBA00000900"/>
    </source>
</evidence>
<keyword evidence="18" id="KW-1185">Reference proteome</keyword>
<dbReference type="InterPro" id="IPR013083">
    <property type="entry name" value="Znf_RING/FYVE/PHD"/>
</dbReference>
<dbReference type="PROSITE" id="PS50005">
    <property type="entry name" value="TPR"/>
    <property type="match status" value="1"/>
</dbReference>
<dbReference type="Gene3D" id="1.25.40.10">
    <property type="entry name" value="Tetratricopeptide repeat domain"/>
    <property type="match status" value="2"/>
</dbReference>
<dbReference type="InterPro" id="IPR011009">
    <property type="entry name" value="Kinase-like_dom_sf"/>
</dbReference>
<dbReference type="EC" id="2.3.2.27" evidence="3"/>
<keyword evidence="10 12" id="KW-0802">TPR repeat</keyword>
<evidence type="ECO:0000256" key="9">
    <source>
        <dbReference type="ARBA" id="ARBA00022786"/>
    </source>
</evidence>
<dbReference type="InterPro" id="IPR001245">
    <property type="entry name" value="Ser-Thr/Tyr_kinase_cat_dom"/>
</dbReference>
<evidence type="ECO:0000256" key="4">
    <source>
        <dbReference type="ARBA" id="ARBA00022527"/>
    </source>
</evidence>
<keyword evidence="9" id="KW-0833">Ubl conjugation pathway</keyword>
<dbReference type="InterPro" id="IPR017441">
    <property type="entry name" value="Protein_kinase_ATP_BS"/>
</dbReference>
<dbReference type="GO" id="GO:0061630">
    <property type="term" value="F:ubiquitin protein ligase activity"/>
    <property type="evidence" value="ECO:0007669"/>
    <property type="project" value="UniProtKB-EC"/>
</dbReference>
<evidence type="ECO:0000256" key="5">
    <source>
        <dbReference type="ARBA" id="ARBA00022679"/>
    </source>
</evidence>
<organism evidence="17 18">
    <name type="scientific">Miscanthus lutarioriparius</name>
    <dbReference type="NCBI Taxonomy" id="422564"/>
    <lineage>
        <taxon>Eukaryota</taxon>
        <taxon>Viridiplantae</taxon>
        <taxon>Streptophyta</taxon>
        <taxon>Embryophyta</taxon>
        <taxon>Tracheophyta</taxon>
        <taxon>Spermatophyta</taxon>
        <taxon>Magnoliopsida</taxon>
        <taxon>Liliopsida</taxon>
        <taxon>Poales</taxon>
        <taxon>Poaceae</taxon>
        <taxon>PACMAD clade</taxon>
        <taxon>Panicoideae</taxon>
        <taxon>Andropogonodae</taxon>
        <taxon>Andropogoneae</taxon>
        <taxon>Saccharinae</taxon>
        <taxon>Miscanthus</taxon>
    </lineage>
</organism>
<dbReference type="Gene3D" id="3.30.40.10">
    <property type="entry name" value="Zinc/RING finger domain, C3HC4 (zinc finger)"/>
    <property type="match status" value="1"/>
</dbReference>
<feature type="coiled-coil region" evidence="14">
    <location>
        <begin position="349"/>
        <end position="376"/>
    </location>
</feature>
<evidence type="ECO:0000256" key="11">
    <source>
        <dbReference type="ARBA" id="ARBA00022840"/>
    </source>
</evidence>